<protein>
    <recommendedName>
        <fullName evidence="1">MoaB/Mog domain-containing protein</fullName>
    </recommendedName>
</protein>
<evidence type="ECO:0000313" key="3">
    <source>
        <dbReference type="Proteomes" id="UP001375240"/>
    </source>
</evidence>
<keyword evidence="3" id="KW-1185">Reference proteome</keyword>
<dbReference type="PANTHER" id="PTHR47675:SF1">
    <property type="entry name" value="MOLYBDOPTERIN BINDING DOMAIN PROTEIN (AFU_ORTHOLOGUE AFUA_5G11210)"/>
    <property type="match status" value="1"/>
</dbReference>
<dbReference type="Pfam" id="PF24102">
    <property type="entry name" value="FLAD1_M"/>
    <property type="match status" value="1"/>
</dbReference>
<evidence type="ECO:0000313" key="2">
    <source>
        <dbReference type="EMBL" id="KAK6335421.1"/>
    </source>
</evidence>
<dbReference type="InterPro" id="IPR056596">
    <property type="entry name" value="FLAD1_M"/>
</dbReference>
<dbReference type="PANTHER" id="PTHR47675">
    <property type="entry name" value="MOLYBDOPTERIN BINDING DOMAIN PROTEIN (AFU_ORTHOLOGUE AFUA_5G11210)"/>
    <property type="match status" value="1"/>
</dbReference>
<dbReference type="SUPFAM" id="SSF53218">
    <property type="entry name" value="Molybdenum cofactor biosynthesis proteins"/>
    <property type="match status" value="1"/>
</dbReference>
<dbReference type="CDD" id="cd00885">
    <property type="entry name" value="cinA"/>
    <property type="match status" value="1"/>
</dbReference>
<name>A0AAV9U6X3_9PEZI</name>
<dbReference type="SMART" id="SM00852">
    <property type="entry name" value="MoCF_biosynth"/>
    <property type="match status" value="1"/>
</dbReference>
<dbReference type="GO" id="GO:0042726">
    <property type="term" value="P:flavin-containing compound metabolic process"/>
    <property type="evidence" value="ECO:0007669"/>
    <property type="project" value="TreeGrafter"/>
</dbReference>
<organism evidence="2 3">
    <name type="scientific">Orbilia brochopaga</name>
    <dbReference type="NCBI Taxonomy" id="3140254"/>
    <lineage>
        <taxon>Eukaryota</taxon>
        <taxon>Fungi</taxon>
        <taxon>Dikarya</taxon>
        <taxon>Ascomycota</taxon>
        <taxon>Pezizomycotina</taxon>
        <taxon>Orbiliomycetes</taxon>
        <taxon>Orbiliales</taxon>
        <taxon>Orbiliaceae</taxon>
        <taxon>Orbilia</taxon>
    </lineage>
</organism>
<dbReference type="GO" id="GO:0047884">
    <property type="term" value="F:FAD diphosphatase activity"/>
    <property type="evidence" value="ECO:0007669"/>
    <property type="project" value="TreeGrafter"/>
</dbReference>
<sequence>MFRCSSRLLRYRATYTAPASGFTGSAGPRGVRASSPATVFSATAAGTFGFGAGGLGVMTAPLPTRMIQTAACLIIGDEVLNGKVVDENGGFFAKYCFALGMDLKRVEVIPDDEQDIIEATRRMSDKYDFVVTSGGIGPTHDDITYDSIAKAFNVSLELHDETAKRMQQLWVSKRNEPTFDWTTPSPRLSAKLRMATLPTGPKCHIHYPCTDLWVPISIVNDNVHILPGIPLLFRQMLEGYEAVLRPRIEDARRDIFRVMISTPQPESQMAEYLTALQARVGGRGVKVGSYPRWGKPRNTVTLVGRDREFIEGLVGEVAAQLEGVRVVGEADADSESEGDEKLGV</sequence>
<gene>
    <name evidence="2" type="ORF">TWF696_002199</name>
</gene>
<dbReference type="Gene3D" id="3.40.980.10">
    <property type="entry name" value="MoaB/Mog-like domain"/>
    <property type="match status" value="1"/>
</dbReference>
<dbReference type="Proteomes" id="UP001375240">
    <property type="component" value="Unassembled WGS sequence"/>
</dbReference>
<dbReference type="InterPro" id="IPR001453">
    <property type="entry name" value="MoaB/Mog_dom"/>
</dbReference>
<evidence type="ECO:0000259" key="1">
    <source>
        <dbReference type="SMART" id="SM00852"/>
    </source>
</evidence>
<comment type="caution">
    <text evidence="2">The sequence shown here is derived from an EMBL/GenBank/DDBJ whole genome shotgun (WGS) entry which is preliminary data.</text>
</comment>
<feature type="domain" description="MoaB/Mog" evidence="1">
    <location>
        <begin position="71"/>
        <end position="247"/>
    </location>
</feature>
<accession>A0AAV9U6X3</accession>
<dbReference type="InterPro" id="IPR036425">
    <property type="entry name" value="MoaB/Mog-like_dom_sf"/>
</dbReference>
<dbReference type="Pfam" id="PF00994">
    <property type="entry name" value="MoCF_biosynth"/>
    <property type="match status" value="1"/>
</dbReference>
<dbReference type="EMBL" id="JAVHNQ010000012">
    <property type="protein sequence ID" value="KAK6335421.1"/>
    <property type="molecule type" value="Genomic_DNA"/>
</dbReference>
<dbReference type="AlphaFoldDB" id="A0AAV9U6X3"/>
<proteinExistence type="predicted"/>
<reference evidence="2 3" key="1">
    <citation type="submission" date="2019-10" db="EMBL/GenBank/DDBJ databases">
        <authorList>
            <person name="Palmer J.M."/>
        </authorList>
    </citation>
    <scope>NUCLEOTIDE SEQUENCE [LARGE SCALE GENOMIC DNA]</scope>
    <source>
        <strain evidence="2 3">TWF696</strain>
    </source>
</reference>